<dbReference type="Proteomes" id="UP000515146">
    <property type="component" value="Unplaced"/>
</dbReference>
<dbReference type="Pfam" id="PF03770">
    <property type="entry name" value="IPK"/>
    <property type="match status" value="1"/>
</dbReference>
<organism evidence="6 7">
    <name type="scientific">Dermatophagoides pteronyssinus</name>
    <name type="common">European house dust mite</name>
    <dbReference type="NCBI Taxonomy" id="6956"/>
    <lineage>
        <taxon>Eukaryota</taxon>
        <taxon>Metazoa</taxon>
        <taxon>Ecdysozoa</taxon>
        <taxon>Arthropoda</taxon>
        <taxon>Chelicerata</taxon>
        <taxon>Arachnida</taxon>
        <taxon>Acari</taxon>
        <taxon>Acariformes</taxon>
        <taxon>Sarcoptiformes</taxon>
        <taxon>Astigmata</taxon>
        <taxon>Psoroptidia</taxon>
        <taxon>Analgoidea</taxon>
        <taxon>Pyroglyphidae</taxon>
        <taxon>Dermatophagoidinae</taxon>
        <taxon>Dermatophagoides</taxon>
    </lineage>
</organism>
<gene>
    <name evidence="7" type="primary">LOC113795153</name>
</gene>
<protein>
    <recommendedName>
        <fullName evidence="4">Kinase</fullName>
        <ecNumber evidence="4">2.7.-.-</ecNumber>
    </recommendedName>
</protein>
<feature type="region of interest" description="Disordered" evidence="5">
    <location>
        <begin position="125"/>
        <end position="150"/>
    </location>
</feature>
<dbReference type="GO" id="GO:0000828">
    <property type="term" value="F:inositol hexakisphosphate kinase activity"/>
    <property type="evidence" value="ECO:0007669"/>
    <property type="project" value="TreeGrafter"/>
</dbReference>
<dbReference type="InterPro" id="IPR038286">
    <property type="entry name" value="IPK_sf"/>
</dbReference>
<dbReference type="OMA" id="RISYNPW"/>
<dbReference type="Gene3D" id="3.30.470.160">
    <property type="entry name" value="Inositol polyphosphate kinase"/>
    <property type="match status" value="1"/>
</dbReference>
<dbReference type="InParanoid" id="A0A6P6Y6Q8"/>
<dbReference type="RefSeq" id="XP_027201142.1">
    <property type="nucleotide sequence ID" value="XM_027345341.1"/>
</dbReference>
<keyword evidence="6" id="KW-1185">Reference proteome</keyword>
<comment type="similarity">
    <text evidence="1 4">Belongs to the inositol phosphokinase (IPK) family.</text>
</comment>
<dbReference type="SUPFAM" id="SSF56104">
    <property type="entry name" value="SAICAR synthase-like"/>
    <property type="match status" value="1"/>
</dbReference>
<feature type="compositionally biased region" description="Low complexity" evidence="5">
    <location>
        <begin position="222"/>
        <end position="235"/>
    </location>
</feature>
<evidence type="ECO:0000256" key="4">
    <source>
        <dbReference type="RuleBase" id="RU363090"/>
    </source>
</evidence>
<dbReference type="PANTHER" id="PTHR12400">
    <property type="entry name" value="INOSITOL POLYPHOSPHATE KINASE"/>
    <property type="match status" value="1"/>
</dbReference>
<evidence type="ECO:0000313" key="6">
    <source>
        <dbReference type="Proteomes" id="UP000515146"/>
    </source>
</evidence>
<evidence type="ECO:0000256" key="3">
    <source>
        <dbReference type="ARBA" id="ARBA00022777"/>
    </source>
</evidence>
<evidence type="ECO:0000256" key="1">
    <source>
        <dbReference type="ARBA" id="ARBA00007374"/>
    </source>
</evidence>
<evidence type="ECO:0000256" key="2">
    <source>
        <dbReference type="ARBA" id="ARBA00022679"/>
    </source>
</evidence>
<dbReference type="InterPro" id="IPR005522">
    <property type="entry name" value="IPK"/>
</dbReference>
<keyword evidence="3 4" id="KW-0418">Kinase</keyword>
<feature type="region of interest" description="Disordered" evidence="5">
    <location>
        <begin position="293"/>
        <end position="333"/>
    </location>
</feature>
<sequence length="606" mass="68877">MKTSQNDEKQQQCCYETTTISTSNKSAINCNNDDSTIELEPFIHQVGGRSTILVLGKYICKPINDRELLFYESIDNYASTLKPFIPQYHGTISVNFEESNDGYMIITTNARLLEVSLSSSSSSLLSSSSSSELSSNNIKKNNLNEKSLSSDSPYQKFVTKYRIKLVRPIKEIIIESHEQQDFEYNHQQHILSNLESANNQLNSILRNKESTKINDSNSPNQSSSPSSAGTTTTTAAAAVTTTTNLNRSRSTSISIPNFEDGNFNDCNDLSTLFDNQFFINEVGQNGFSGSSNNCCSNKRKIQSSPDRYKHSIDGHPNQNSQQTMDNNNSSSTIASSRSISYTNLSTTKHNPWVLKTFSVLSEFNESMKEQKFILLENLTSDFEYPCIMDLKMGTRLHDDLATQTKIQSHESKVNETTSRALGLRVTGIQIYDKELDKFICYNKYYGRKLTPETFRSTLKMFVSNENFYNHHRLLDKMIERLQKLRTIIVGLDSFRFYTSSLLLIYEGNICQCNNDGDHNNDDDCCCCCNQDPDKPMFDVRLIDFAHSTHANLCYNNDNNTHLSSPNKSSMIQHRGYDEGFVYGLDNLIKILSLFRKEYNNDEQNLK</sequence>
<feature type="compositionally biased region" description="Polar residues" evidence="5">
    <location>
        <begin position="316"/>
        <end position="325"/>
    </location>
</feature>
<feature type="region of interest" description="Disordered" evidence="5">
    <location>
        <begin position="210"/>
        <end position="235"/>
    </location>
</feature>
<name>A0A6P6Y6Q8_DERPT</name>
<dbReference type="GO" id="GO:0005634">
    <property type="term" value="C:nucleus"/>
    <property type="evidence" value="ECO:0007669"/>
    <property type="project" value="TreeGrafter"/>
</dbReference>
<dbReference type="EC" id="2.7.-.-" evidence="4"/>
<dbReference type="GO" id="GO:0046854">
    <property type="term" value="P:phosphatidylinositol phosphate biosynthetic process"/>
    <property type="evidence" value="ECO:0007669"/>
    <property type="project" value="TreeGrafter"/>
</dbReference>
<evidence type="ECO:0000256" key="5">
    <source>
        <dbReference type="SAM" id="MobiDB-lite"/>
    </source>
</evidence>
<dbReference type="GO" id="GO:0032958">
    <property type="term" value="P:inositol phosphate biosynthetic process"/>
    <property type="evidence" value="ECO:0007669"/>
    <property type="project" value="InterPro"/>
</dbReference>
<dbReference type="KEGG" id="dpte:113795153"/>
<dbReference type="GO" id="GO:0005737">
    <property type="term" value="C:cytoplasm"/>
    <property type="evidence" value="ECO:0007669"/>
    <property type="project" value="TreeGrafter"/>
</dbReference>
<dbReference type="OrthoDB" id="2573163at2759"/>
<reference evidence="7" key="1">
    <citation type="submission" date="2025-08" db="UniProtKB">
        <authorList>
            <consortium name="RefSeq"/>
        </authorList>
    </citation>
    <scope>IDENTIFICATION</scope>
    <source>
        <strain evidence="7">Airmid</strain>
    </source>
</reference>
<accession>A0A6P6Y6Q8</accession>
<proteinExistence type="inferred from homology"/>
<dbReference type="AlphaFoldDB" id="A0A6P6Y6Q8"/>
<evidence type="ECO:0000313" key="7">
    <source>
        <dbReference type="RefSeq" id="XP_027201142.1"/>
    </source>
</evidence>
<dbReference type="PANTHER" id="PTHR12400:SF21">
    <property type="entry name" value="KINASE"/>
    <property type="match status" value="1"/>
</dbReference>
<keyword evidence="2 4" id="KW-0808">Transferase</keyword>